<organism evidence="1">
    <name type="scientific">termite gut metagenome</name>
    <dbReference type="NCBI Taxonomy" id="433724"/>
    <lineage>
        <taxon>unclassified sequences</taxon>
        <taxon>metagenomes</taxon>
        <taxon>organismal metagenomes</taxon>
    </lineage>
</organism>
<dbReference type="EMBL" id="SNRY01002522">
    <property type="protein sequence ID" value="KAA6324680.1"/>
    <property type="molecule type" value="Genomic_DNA"/>
</dbReference>
<dbReference type="Pfam" id="PF08757">
    <property type="entry name" value="CotH"/>
    <property type="match status" value="1"/>
</dbReference>
<evidence type="ECO:0008006" key="2">
    <source>
        <dbReference type="Google" id="ProtNLM"/>
    </source>
</evidence>
<protein>
    <recommendedName>
        <fullName evidence="2">CotH protein</fullName>
    </recommendedName>
</protein>
<name>A0A5J4QUX6_9ZZZZ</name>
<accession>A0A5J4QUX6</accession>
<evidence type="ECO:0000313" key="1">
    <source>
        <dbReference type="EMBL" id="KAA6324680.1"/>
    </source>
</evidence>
<dbReference type="InterPro" id="IPR014867">
    <property type="entry name" value="Spore_coat_CotH_CotH2/3/7"/>
</dbReference>
<proteinExistence type="predicted"/>
<dbReference type="AlphaFoldDB" id="A0A5J4QUX6"/>
<reference evidence="1" key="1">
    <citation type="submission" date="2019-03" db="EMBL/GenBank/DDBJ databases">
        <title>Single cell metagenomics reveals metabolic interactions within the superorganism composed of flagellate Streblomastix strix and complex community of Bacteroidetes bacteria on its surface.</title>
        <authorList>
            <person name="Treitli S.C."/>
            <person name="Kolisko M."/>
            <person name="Husnik F."/>
            <person name="Keeling P."/>
            <person name="Hampl V."/>
        </authorList>
    </citation>
    <scope>NUCLEOTIDE SEQUENCE</scope>
    <source>
        <strain evidence="1">STM</strain>
    </source>
</reference>
<sequence>MNNLFYLFLNAQQVGILFLNKKYQGSYVLTEQVQVNEYRVNISEKEGFLVELDDYYNEELRFRSSYINLPVNVKSPEDVGEKEIEFVKRAINGLLDAMFQKEIFPDPDNDYKDLIDITSVIKYLIVNEVVANHEPGNPKSTFMYKDKGNAKIYMGPLWDFDWAFGYNFGGDTYFVRNNQRMLYYQGAPVINLDAKGEGEDFFFRFFDDPVFRSEYKRIWNEMKPSISNMDVFVNEMGAILINSVAEDKEEWNNHTISYTEQITTMSKWIKERIAFLDTQINSKF</sequence>
<comment type="caution">
    <text evidence="1">The sequence shown here is derived from an EMBL/GenBank/DDBJ whole genome shotgun (WGS) entry which is preliminary data.</text>
</comment>
<gene>
    <name evidence="1" type="ORF">EZS27_026017</name>
</gene>